<organism evidence="1 2">
    <name type="scientific">Aureobasidium pullulans</name>
    <name type="common">Black yeast</name>
    <name type="synonym">Pullularia pullulans</name>
    <dbReference type="NCBI Taxonomy" id="5580"/>
    <lineage>
        <taxon>Eukaryota</taxon>
        <taxon>Fungi</taxon>
        <taxon>Dikarya</taxon>
        <taxon>Ascomycota</taxon>
        <taxon>Pezizomycotina</taxon>
        <taxon>Dothideomycetes</taxon>
        <taxon>Dothideomycetidae</taxon>
        <taxon>Dothideales</taxon>
        <taxon>Saccotheciaceae</taxon>
        <taxon>Aureobasidium</taxon>
    </lineage>
</organism>
<comment type="caution">
    <text evidence="1">The sequence shown here is derived from an EMBL/GenBank/DDBJ whole genome shotgun (WGS) entry which is preliminary data.</text>
</comment>
<evidence type="ECO:0008006" key="3">
    <source>
        <dbReference type="Google" id="ProtNLM"/>
    </source>
</evidence>
<dbReference type="PANTHER" id="PTHR36578:SF2">
    <property type="entry name" value="PA14 DOMAIN-CONTAINING PROTEIN"/>
    <property type="match status" value="1"/>
</dbReference>
<reference evidence="1 2" key="1">
    <citation type="submission" date="2018-10" db="EMBL/GenBank/DDBJ databases">
        <title>Fifty Aureobasidium pullulans genomes reveal a recombining polyextremotolerant generalist.</title>
        <authorList>
            <person name="Gostincar C."/>
            <person name="Turk M."/>
            <person name="Zajc J."/>
            <person name="Gunde-Cimerman N."/>
        </authorList>
    </citation>
    <scope>NUCLEOTIDE SEQUENCE [LARGE SCALE GENOMIC DNA]</scope>
    <source>
        <strain evidence="1 2">EXF-4256</strain>
    </source>
</reference>
<gene>
    <name evidence="1" type="ORF">D6C94_07635</name>
</gene>
<name>A0AB38LQJ3_AURPU</name>
<dbReference type="Proteomes" id="UP000305064">
    <property type="component" value="Unassembled WGS sequence"/>
</dbReference>
<dbReference type="PANTHER" id="PTHR36578">
    <property type="entry name" value="CHROMOSOME 15, WHOLE GENOME SHOTGUN SEQUENCE"/>
    <property type="match status" value="1"/>
</dbReference>
<sequence length="316" mass="33254">MASERTPSTFQLKSLTMLSIIQALSLAALATTVLANPLPRQTHHFKRTCSTGPDTSSSFLANPAYSAAANNAATPSGYINTFTNLHASNNADGYQGYTILPAYDIASCANSCTARPSCQAFNVFFERTPPSSNSYNSTCSTATIKCVFWSGGVNVANAVNTGSTQNGFEIVIAGSNGYIKSAIAASPGYGSSTYLGNNAISAPNDCNGKNTYMGFQIFNDAPFNATRCAEACSAQSAYNIAHPGSDGVKPLTCQFFNTYETFKNGVNQGQWCVLYSQSWGKGVATNTGYTYGKDVYTIGSSYAYANATDAGVCVKA</sequence>
<proteinExistence type="predicted"/>
<protein>
    <recommendedName>
        <fullName evidence="3">Apple domain-containing protein</fullName>
    </recommendedName>
</protein>
<dbReference type="AlphaFoldDB" id="A0AB38LQJ3"/>
<accession>A0AB38LQJ3</accession>
<evidence type="ECO:0000313" key="1">
    <source>
        <dbReference type="EMBL" id="THY71496.1"/>
    </source>
</evidence>
<evidence type="ECO:0000313" key="2">
    <source>
        <dbReference type="Proteomes" id="UP000305064"/>
    </source>
</evidence>
<dbReference type="EMBL" id="QZBJ01000058">
    <property type="protein sequence ID" value="THY71496.1"/>
    <property type="molecule type" value="Genomic_DNA"/>
</dbReference>